<evidence type="ECO:0000256" key="1">
    <source>
        <dbReference type="SAM" id="MobiDB-lite"/>
    </source>
</evidence>
<organism evidence="2 3">
    <name type="scientific">Dendrothele bispora (strain CBS 962.96)</name>
    <dbReference type="NCBI Taxonomy" id="1314807"/>
    <lineage>
        <taxon>Eukaryota</taxon>
        <taxon>Fungi</taxon>
        <taxon>Dikarya</taxon>
        <taxon>Basidiomycota</taxon>
        <taxon>Agaricomycotina</taxon>
        <taxon>Agaricomycetes</taxon>
        <taxon>Agaricomycetidae</taxon>
        <taxon>Agaricales</taxon>
        <taxon>Agaricales incertae sedis</taxon>
        <taxon>Dendrothele</taxon>
    </lineage>
</organism>
<gene>
    <name evidence="2" type="ORF">K435DRAFT_46027</name>
</gene>
<protein>
    <submittedName>
        <fullName evidence="2">Uncharacterized protein</fullName>
    </submittedName>
</protein>
<evidence type="ECO:0000313" key="3">
    <source>
        <dbReference type="Proteomes" id="UP000297245"/>
    </source>
</evidence>
<feature type="compositionally biased region" description="Low complexity" evidence="1">
    <location>
        <begin position="49"/>
        <end position="59"/>
    </location>
</feature>
<keyword evidence="3" id="KW-1185">Reference proteome</keyword>
<proteinExistence type="predicted"/>
<accession>A0A4S8KSU1</accession>
<evidence type="ECO:0000313" key="2">
    <source>
        <dbReference type="EMBL" id="THU78773.1"/>
    </source>
</evidence>
<sequence>MLRLIPPLCPRTPTLRSTPFGSIKCSPKTDQPPISPCLVACMRSLAFASHPSSSNFPSTSPWPLPPSSRGSNRSILPHPNLRRRSLSLLNRQV</sequence>
<dbReference type="Proteomes" id="UP000297245">
    <property type="component" value="Unassembled WGS sequence"/>
</dbReference>
<reference evidence="2 3" key="1">
    <citation type="journal article" date="2019" name="Nat. Ecol. Evol.">
        <title>Megaphylogeny resolves global patterns of mushroom evolution.</title>
        <authorList>
            <person name="Varga T."/>
            <person name="Krizsan K."/>
            <person name="Foldi C."/>
            <person name="Dima B."/>
            <person name="Sanchez-Garcia M."/>
            <person name="Sanchez-Ramirez S."/>
            <person name="Szollosi G.J."/>
            <person name="Szarkandi J.G."/>
            <person name="Papp V."/>
            <person name="Albert L."/>
            <person name="Andreopoulos W."/>
            <person name="Angelini C."/>
            <person name="Antonin V."/>
            <person name="Barry K.W."/>
            <person name="Bougher N.L."/>
            <person name="Buchanan P."/>
            <person name="Buyck B."/>
            <person name="Bense V."/>
            <person name="Catcheside P."/>
            <person name="Chovatia M."/>
            <person name="Cooper J."/>
            <person name="Damon W."/>
            <person name="Desjardin D."/>
            <person name="Finy P."/>
            <person name="Geml J."/>
            <person name="Haridas S."/>
            <person name="Hughes K."/>
            <person name="Justo A."/>
            <person name="Karasinski D."/>
            <person name="Kautmanova I."/>
            <person name="Kiss B."/>
            <person name="Kocsube S."/>
            <person name="Kotiranta H."/>
            <person name="LaButti K.M."/>
            <person name="Lechner B.E."/>
            <person name="Liimatainen K."/>
            <person name="Lipzen A."/>
            <person name="Lukacs Z."/>
            <person name="Mihaltcheva S."/>
            <person name="Morgado L.N."/>
            <person name="Niskanen T."/>
            <person name="Noordeloos M.E."/>
            <person name="Ohm R.A."/>
            <person name="Ortiz-Santana B."/>
            <person name="Ovrebo C."/>
            <person name="Racz N."/>
            <person name="Riley R."/>
            <person name="Savchenko A."/>
            <person name="Shiryaev A."/>
            <person name="Soop K."/>
            <person name="Spirin V."/>
            <person name="Szebenyi C."/>
            <person name="Tomsovsky M."/>
            <person name="Tulloss R.E."/>
            <person name="Uehling J."/>
            <person name="Grigoriev I.V."/>
            <person name="Vagvolgyi C."/>
            <person name="Papp T."/>
            <person name="Martin F.M."/>
            <person name="Miettinen O."/>
            <person name="Hibbett D.S."/>
            <person name="Nagy L.G."/>
        </authorList>
    </citation>
    <scope>NUCLEOTIDE SEQUENCE [LARGE SCALE GENOMIC DNA]</scope>
    <source>
        <strain evidence="2 3">CBS 962.96</strain>
    </source>
</reference>
<dbReference type="AlphaFoldDB" id="A0A4S8KSU1"/>
<dbReference type="EMBL" id="ML180136">
    <property type="protein sequence ID" value="THU78773.1"/>
    <property type="molecule type" value="Genomic_DNA"/>
</dbReference>
<feature type="region of interest" description="Disordered" evidence="1">
    <location>
        <begin position="49"/>
        <end position="81"/>
    </location>
</feature>
<name>A0A4S8KSU1_DENBC</name>